<dbReference type="AlphaFoldDB" id="A0A1Z4GAN7"/>
<protein>
    <submittedName>
        <fullName evidence="2">Uncharacterized protein</fullName>
    </submittedName>
</protein>
<name>A0A1Z4GAN7_9CYAN</name>
<keyword evidence="3" id="KW-1185">Reference proteome</keyword>
<evidence type="ECO:0000256" key="1">
    <source>
        <dbReference type="SAM" id="Phobius"/>
    </source>
</evidence>
<keyword evidence="1" id="KW-1133">Transmembrane helix</keyword>
<dbReference type="Proteomes" id="UP000218287">
    <property type="component" value="Chromosome"/>
</dbReference>
<dbReference type="EMBL" id="AP018174">
    <property type="protein sequence ID" value="BAY14571.1"/>
    <property type="molecule type" value="Genomic_DNA"/>
</dbReference>
<keyword evidence="1" id="KW-0812">Transmembrane</keyword>
<keyword evidence="1" id="KW-0472">Membrane</keyword>
<proteinExistence type="predicted"/>
<dbReference type="OrthoDB" id="428271at2"/>
<feature type="transmembrane region" description="Helical" evidence="1">
    <location>
        <begin position="38"/>
        <end position="57"/>
    </location>
</feature>
<sequence>MENQLSFIVKLLVLSALISLLIKYVLPNVALPATATNALILVLLPTIIMAIALFWRFQTQKQT</sequence>
<accession>A0A1Z4GAN7</accession>
<reference evidence="2 3" key="1">
    <citation type="submission" date="2017-06" db="EMBL/GenBank/DDBJ databases">
        <title>Genome sequencing of cyanobaciteial culture collection at National Institute for Environmental Studies (NIES).</title>
        <authorList>
            <person name="Hirose Y."/>
            <person name="Shimura Y."/>
            <person name="Fujisawa T."/>
            <person name="Nakamura Y."/>
            <person name="Kawachi M."/>
        </authorList>
    </citation>
    <scope>NUCLEOTIDE SEQUENCE [LARGE SCALE GENOMIC DNA]</scope>
    <source>
        <strain evidence="2 3">NIES-21</strain>
    </source>
</reference>
<feature type="transmembrane region" description="Helical" evidence="1">
    <location>
        <begin position="7"/>
        <end position="26"/>
    </location>
</feature>
<gene>
    <name evidence="2" type="ORF">NIES21_03280</name>
</gene>
<organism evidence="2 3">
    <name type="scientific">Anabaenopsis circularis NIES-21</name>
    <dbReference type="NCBI Taxonomy" id="1085406"/>
    <lineage>
        <taxon>Bacteria</taxon>
        <taxon>Bacillati</taxon>
        <taxon>Cyanobacteriota</taxon>
        <taxon>Cyanophyceae</taxon>
        <taxon>Nostocales</taxon>
        <taxon>Nodulariaceae</taxon>
        <taxon>Anabaenopsis</taxon>
    </lineage>
</organism>
<evidence type="ECO:0000313" key="3">
    <source>
        <dbReference type="Proteomes" id="UP000218287"/>
    </source>
</evidence>
<evidence type="ECO:0000313" key="2">
    <source>
        <dbReference type="EMBL" id="BAY14571.1"/>
    </source>
</evidence>